<protein>
    <submittedName>
        <fullName evidence="2">Uncharacterized protein</fullName>
    </submittedName>
</protein>
<gene>
    <name evidence="2" type="ORF">EAT49_02630</name>
</gene>
<evidence type="ECO:0000313" key="2">
    <source>
        <dbReference type="EMBL" id="ROU04304.1"/>
    </source>
</evidence>
<organism evidence="2 3">
    <name type="scientific">Histidinibacterium lentulum</name>
    <dbReference type="NCBI Taxonomy" id="2480588"/>
    <lineage>
        <taxon>Bacteria</taxon>
        <taxon>Pseudomonadati</taxon>
        <taxon>Pseudomonadota</taxon>
        <taxon>Alphaproteobacteria</taxon>
        <taxon>Rhodobacterales</taxon>
        <taxon>Paracoccaceae</taxon>
        <taxon>Histidinibacterium</taxon>
    </lineage>
</organism>
<proteinExistence type="predicted"/>
<dbReference type="EMBL" id="RDRB01000001">
    <property type="protein sequence ID" value="ROU04304.1"/>
    <property type="molecule type" value="Genomic_DNA"/>
</dbReference>
<dbReference type="Proteomes" id="UP000268016">
    <property type="component" value="Unassembled WGS sequence"/>
</dbReference>
<keyword evidence="3" id="KW-1185">Reference proteome</keyword>
<accession>A0A3N2RA15</accession>
<comment type="caution">
    <text evidence="2">The sequence shown here is derived from an EMBL/GenBank/DDBJ whole genome shotgun (WGS) entry which is preliminary data.</text>
</comment>
<reference evidence="2 3" key="1">
    <citation type="submission" date="2018-10" db="EMBL/GenBank/DDBJ databases">
        <title>Histidinibacterium lentulum gen. nov., sp. nov., a marine bacterium from the culture broth of Picochlorum sp. 122.</title>
        <authorList>
            <person name="Wang G."/>
        </authorList>
    </citation>
    <scope>NUCLEOTIDE SEQUENCE [LARGE SCALE GENOMIC DNA]</scope>
    <source>
        <strain evidence="2 3">B17</strain>
    </source>
</reference>
<name>A0A3N2RA15_9RHOB</name>
<sequence length="129" mass="14510">MRAFPGEWGAFWAFQTYAVSRITIALDGGDDMQRYGTMRALEEMTDSPRPTPGLRKTIDTILRVMRQSPDSDGAPPATTADAAELMRMFRDDLQAGREDAEPAGRQERMSPEQEEAADLLRIRRALYEA</sequence>
<feature type="region of interest" description="Disordered" evidence="1">
    <location>
        <begin position="90"/>
        <end position="116"/>
    </location>
</feature>
<dbReference type="AlphaFoldDB" id="A0A3N2RA15"/>
<feature type="compositionally biased region" description="Basic and acidic residues" evidence="1">
    <location>
        <begin position="90"/>
        <end position="111"/>
    </location>
</feature>
<evidence type="ECO:0000256" key="1">
    <source>
        <dbReference type="SAM" id="MobiDB-lite"/>
    </source>
</evidence>
<evidence type="ECO:0000313" key="3">
    <source>
        <dbReference type="Proteomes" id="UP000268016"/>
    </source>
</evidence>